<organism evidence="2 4">
    <name type="scientific">Crassostrea virginica</name>
    <name type="common">Eastern oyster</name>
    <dbReference type="NCBI Taxonomy" id="6565"/>
    <lineage>
        <taxon>Eukaryota</taxon>
        <taxon>Metazoa</taxon>
        <taxon>Spiralia</taxon>
        <taxon>Lophotrochozoa</taxon>
        <taxon>Mollusca</taxon>
        <taxon>Bivalvia</taxon>
        <taxon>Autobranchia</taxon>
        <taxon>Pteriomorphia</taxon>
        <taxon>Ostreida</taxon>
        <taxon>Ostreoidea</taxon>
        <taxon>Ostreidae</taxon>
        <taxon>Crassostrea</taxon>
    </lineage>
</organism>
<dbReference type="RefSeq" id="XP_022341144.1">
    <property type="nucleotide sequence ID" value="XM_022485436.1"/>
</dbReference>
<feature type="region of interest" description="Disordered" evidence="1">
    <location>
        <begin position="70"/>
        <end position="111"/>
    </location>
</feature>
<dbReference type="Proteomes" id="UP000694844">
    <property type="component" value="Chromosome 5"/>
</dbReference>
<dbReference type="AlphaFoldDB" id="A0A8B8EML4"/>
<evidence type="ECO:0000313" key="6">
    <source>
        <dbReference type="RefSeq" id="XP_022341146.1"/>
    </source>
</evidence>
<gene>
    <name evidence="3 4 5 6" type="primary">LOC111135404</name>
</gene>
<evidence type="ECO:0000313" key="5">
    <source>
        <dbReference type="RefSeq" id="XP_022341145.1"/>
    </source>
</evidence>
<name>A0A8B8EML4_CRAVI</name>
<proteinExistence type="predicted"/>
<evidence type="ECO:0000313" key="3">
    <source>
        <dbReference type="RefSeq" id="XP_022341143.1"/>
    </source>
</evidence>
<dbReference type="RefSeq" id="XP_022341146.1">
    <property type="nucleotide sequence ID" value="XM_022485438.1"/>
</dbReference>
<dbReference type="RefSeq" id="XP_022341143.1">
    <property type="nucleotide sequence ID" value="XM_022485435.1"/>
</dbReference>
<accession>A0A8B8EML4</accession>
<evidence type="ECO:0000313" key="2">
    <source>
        <dbReference type="Proteomes" id="UP000694844"/>
    </source>
</evidence>
<sequence length="188" mass="21582">MYFMTGNSINLRPKYQVDDDELSRLRELSKSRQSSRRQNRIIHMPVCSQHSKKGHHSQLEEELKALSVREGSKDLSENAENSGQDVERPKSPLGGWSLTENPAPEPEQKETLSRLSLHKDDHGLLPLRVKTVKETQTNGEDDGFHEEEVEMRGRADGRQGMDDVIEPILMSQTQRTVQIILYRMNHDP</sequence>
<keyword evidence="2" id="KW-1185">Reference proteome</keyword>
<dbReference type="KEGG" id="cvn:111135404"/>
<evidence type="ECO:0000313" key="4">
    <source>
        <dbReference type="RefSeq" id="XP_022341144.1"/>
    </source>
</evidence>
<reference evidence="3 4" key="1">
    <citation type="submission" date="2025-04" db="UniProtKB">
        <authorList>
            <consortium name="RefSeq"/>
        </authorList>
    </citation>
    <scope>IDENTIFICATION</scope>
    <source>
        <tissue evidence="3 4">Whole sample</tissue>
    </source>
</reference>
<evidence type="ECO:0000256" key="1">
    <source>
        <dbReference type="SAM" id="MobiDB-lite"/>
    </source>
</evidence>
<protein>
    <submittedName>
        <fullName evidence="3 4">Uncharacterized protein LOC111135404 isoform X1</fullName>
    </submittedName>
</protein>
<dbReference type="GeneID" id="111135404"/>
<dbReference type="RefSeq" id="XP_022341145.1">
    <property type="nucleotide sequence ID" value="XM_022485437.1"/>
</dbReference>